<protein>
    <submittedName>
        <fullName evidence="1">Uncharacterized protein</fullName>
    </submittedName>
</protein>
<gene>
    <name evidence="1" type="ORF">MA47_09870</name>
</gene>
<dbReference type="EMBL" id="JRVJ01000021">
    <property type="protein sequence ID" value="KGM18172.1"/>
    <property type="molecule type" value="Genomic_DNA"/>
</dbReference>
<accession>A0A0A2DK70</accession>
<dbReference type="Proteomes" id="UP000030145">
    <property type="component" value="Unassembled WGS sequence"/>
</dbReference>
<keyword evidence="2" id="KW-1185">Reference proteome</keyword>
<sequence length="124" mass="12617">MSTRGDTGSALAVVVGEVVGSTDSVVGAADVVSVGVSLVVGASDDGGGGVEDVLDVAGAVSVFPCRSGKNAPLANNITMDAMAMIAQCRFIGAAPFFSRFSWTSHQIPGRQLLAPRADRKENLH</sequence>
<evidence type="ECO:0000313" key="1">
    <source>
        <dbReference type="EMBL" id="KGM18172.1"/>
    </source>
</evidence>
<name>A0A0A2DK70_9CORY</name>
<organism evidence="1 2">
    <name type="scientific">Corynebacterium auriscanis</name>
    <dbReference type="NCBI Taxonomy" id="99807"/>
    <lineage>
        <taxon>Bacteria</taxon>
        <taxon>Bacillati</taxon>
        <taxon>Actinomycetota</taxon>
        <taxon>Actinomycetes</taxon>
        <taxon>Mycobacteriales</taxon>
        <taxon>Corynebacteriaceae</taxon>
        <taxon>Corynebacterium</taxon>
    </lineage>
</organism>
<evidence type="ECO:0000313" key="2">
    <source>
        <dbReference type="Proteomes" id="UP000030145"/>
    </source>
</evidence>
<dbReference type="AlphaFoldDB" id="A0A0A2DK70"/>
<proteinExistence type="predicted"/>
<reference evidence="1 2" key="1">
    <citation type="submission" date="2014-10" db="EMBL/GenBank/DDBJ databases">
        <title>Whole Genome sequence of Corynebacterium auriscanis strain CIP 106629.</title>
        <authorList>
            <person name="Hassan S.S."/>
            <person name="Jamal S.B."/>
            <person name="Tiwari S."/>
            <person name="Oliveira L.D.C."/>
            <person name="Souza F."/>
            <person name="Mariano D.C."/>
            <person name="Almeida S."/>
            <person name="Dorella F."/>
            <person name="Pereira F."/>
            <person name="Carvalho A."/>
            <person name="Leal C.A."/>
            <person name="Soares S.D.C."/>
            <person name="Figueiredo H.C."/>
            <person name="Silva A."/>
            <person name="Azevedo V.A."/>
        </authorList>
    </citation>
    <scope>NUCLEOTIDE SEQUENCE [LARGE SCALE GENOMIC DNA]</scope>
    <source>
        <strain evidence="1 2">CIP 106629</strain>
    </source>
</reference>
<comment type="caution">
    <text evidence="1">The sequence shown here is derived from an EMBL/GenBank/DDBJ whole genome shotgun (WGS) entry which is preliminary data.</text>
</comment>